<reference evidence="1" key="1">
    <citation type="submission" date="2020-12" db="EMBL/GenBank/DDBJ databases">
        <title>The genome sequence of Inhella sp. 4Y17.</title>
        <authorList>
            <person name="Liu Y."/>
        </authorList>
    </citation>
    <scope>NUCLEOTIDE SEQUENCE</scope>
    <source>
        <strain evidence="1">4Y10</strain>
    </source>
</reference>
<evidence type="ECO:0000313" key="2">
    <source>
        <dbReference type="Proteomes" id="UP000620139"/>
    </source>
</evidence>
<protein>
    <recommendedName>
        <fullName evidence="3">Lipoprotein</fullName>
    </recommendedName>
</protein>
<keyword evidence="2" id="KW-1185">Reference proteome</keyword>
<comment type="caution">
    <text evidence="1">The sequence shown here is derived from an EMBL/GenBank/DDBJ whole genome shotgun (WGS) entry which is preliminary data.</text>
</comment>
<gene>
    <name evidence="1" type="ORF">I7X43_07235</name>
</gene>
<accession>A0A931IX27</accession>
<dbReference type="Proteomes" id="UP000620139">
    <property type="component" value="Unassembled WGS sequence"/>
</dbReference>
<dbReference type="AlphaFoldDB" id="A0A931IX27"/>
<sequence length="69" mass="7914">MTPLFGITRAALALAASAALTGCVVLPYRYAQSDRYDPYPRPEVRVVIPAPVLVVPHPHRRWWQRRHPR</sequence>
<organism evidence="1 2">
    <name type="scientific">Inhella gelatinilytica</name>
    <dbReference type="NCBI Taxonomy" id="2795030"/>
    <lineage>
        <taxon>Bacteria</taxon>
        <taxon>Pseudomonadati</taxon>
        <taxon>Pseudomonadota</taxon>
        <taxon>Betaproteobacteria</taxon>
        <taxon>Burkholderiales</taxon>
        <taxon>Sphaerotilaceae</taxon>
        <taxon>Inhella</taxon>
    </lineage>
</organism>
<proteinExistence type="predicted"/>
<dbReference type="RefSeq" id="WP_198100238.1">
    <property type="nucleotide sequence ID" value="NZ_JAEDAL010000002.1"/>
</dbReference>
<name>A0A931IX27_9BURK</name>
<evidence type="ECO:0008006" key="3">
    <source>
        <dbReference type="Google" id="ProtNLM"/>
    </source>
</evidence>
<dbReference type="EMBL" id="JAEDAL010000002">
    <property type="protein sequence ID" value="MBH9552644.1"/>
    <property type="molecule type" value="Genomic_DNA"/>
</dbReference>
<evidence type="ECO:0000313" key="1">
    <source>
        <dbReference type="EMBL" id="MBH9552644.1"/>
    </source>
</evidence>